<evidence type="ECO:0000313" key="3">
    <source>
        <dbReference type="EMBL" id="KKN43233.1"/>
    </source>
</evidence>
<feature type="domain" description="Solute-binding protein family 3/N-terminal" evidence="2">
    <location>
        <begin position="47"/>
        <end position="103"/>
    </location>
</feature>
<protein>
    <recommendedName>
        <fullName evidence="2">Solute-binding protein family 3/N-terminal domain-containing protein</fullName>
    </recommendedName>
</protein>
<dbReference type="EMBL" id="LAZR01001525">
    <property type="protein sequence ID" value="KKN43233.1"/>
    <property type="molecule type" value="Genomic_DNA"/>
</dbReference>
<sequence length="273" mass="31040">MRRLWNSFSPSLSVARLAIVFVWLTVVVLASPVQADSVRGSVRIAYTEFPPIEFQNEKGEPAGLFVELTRKVVEEAGYDAEFIYLPVSRIYLYLKNGTVDLWLGLSGVPSLEKEVLESWVNVFPVQMSAWHLETTEPLTHLDQLNNRTVIVIGGYTYGGLLSWLEASSRIRLTEAPNHRAAIDMLKLKRGDYVLDYREPVQKILIQPSDRRVRESKIRTRNSAWLFSLASPRAALLRDELDDAYLRMVNRGEAPPVQDVTPGFFIPGFPRAHR</sequence>
<accession>A0A0F9TP89</accession>
<dbReference type="AlphaFoldDB" id="A0A0F9TP89"/>
<gene>
    <name evidence="3" type="ORF">LCGC14_0705190</name>
</gene>
<dbReference type="Pfam" id="PF00497">
    <property type="entry name" value="SBP_bac_3"/>
    <property type="match status" value="1"/>
</dbReference>
<organism evidence="3">
    <name type="scientific">marine sediment metagenome</name>
    <dbReference type="NCBI Taxonomy" id="412755"/>
    <lineage>
        <taxon>unclassified sequences</taxon>
        <taxon>metagenomes</taxon>
        <taxon>ecological metagenomes</taxon>
    </lineage>
</organism>
<dbReference type="PANTHER" id="PTHR35936:SF6">
    <property type="entry name" value="AMINO ACID ABC TRANSPORTER SUBSTRATE-BINDING PAAT FAMILY PROTEIN"/>
    <property type="match status" value="1"/>
</dbReference>
<dbReference type="InterPro" id="IPR001638">
    <property type="entry name" value="Solute-binding_3/MltF_N"/>
</dbReference>
<evidence type="ECO:0000259" key="2">
    <source>
        <dbReference type="Pfam" id="PF00497"/>
    </source>
</evidence>
<keyword evidence="1" id="KW-0732">Signal</keyword>
<reference evidence="3" key="1">
    <citation type="journal article" date="2015" name="Nature">
        <title>Complex archaea that bridge the gap between prokaryotes and eukaryotes.</title>
        <authorList>
            <person name="Spang A."/>
            <person name="Saw J.H."/>
            <person name="Jorgensen S.L."/>
            <person name="Zaremba-Niedzwiedzka K."/>
            <person name="Martijn J."/>
            <person name="Lind A.E."/>
            <person name="van Eijk R."/>
            <person name="Schleper C."/>
            <person name="Guy L."/>
            <person name="Ettema T.J."/>
        </authorList>
    </citation>
    <scope>NUCLEOTIDE SEQUENCE</scope>
</reference>
<evidence type="ECO:0000256" key="1">
    <source>
        <dbReference type="ARBA" id="ARBA00022729"/>
    </source>
</evidence>
<dbReference type="SUPFAM" id="SSF53850">
    <property type="entry name" value="Periplasmic binding protein-like II"/>
    <property type="match status" value="1"/>
</dbReference>
<dbReference type="Gene3D" id="3.40.190.10">
    <property type="entry name" value="Periplasmic binding protein-like II"/>
    <property type="match status" value="2"/>
</dbReference>
<comment type="caution">
    <text evidence="3">The sequence shown here is derived from an EMBL/GenBank/DDBJ whole genome shotgun (WGS) entry which is preliminary data.</text>
</comment>
<name>A0A0F9TP89_9ZZZZ</name>
<proteinExistence type="predicted"/>
<dbReference type="PANTHER" id="PTHR35936">
    <property type="entry name" value="MEMBRANE-BOUND LYTIC MUREIN TRANSGLYCOSYLASE F"/>
    <property type="match status" value="1"/>
</dbReference>